<proteinExistence type="predicted"/>
<protein>
    <submittedName>
        <fullName evidence="1">Uncharacterized protein</fullName>
    </submittedName>
</protein>
<dbReference type="AlphaFoldDB" id="A0AB74IEV5"/>
<gene>
    <name evidence="1" type="ORF">E6L36_13495</name>
</gene>
<reference evidence="1 2" key="1">
    <citation type="submission" date="2019-04" db="EMBL/GenBank/DDBJ databases">
        <title>Genome Announcement to Ensure Probiotic Safety of Lactobacillus rhamnosus UBLR-58.</title>
        <authorList>
            <person name="Sulthana A."/>
            <person name="Lakshmi S.G."/>
            <person name="Madempudi R.S."/>
        </authorList>
    </citation>
    <scope>NUCLEOTIDE SEQUENCE [LARGE SCALE GENOMIC DNA]</scope>
    <source>
        <strain evidence="1 2">UBLR-58</strain>
    </source>
</reference>
<accession>A0AB74IEV5</accession>
<name>A0AB74IEV5_LACRH</name>
<dbReference type="EMBL" id="SSHM01000001">
    <property type="protein sequence ID" value="THC81286.1"/>
    <property type="molecule type" value="Genomic_DNA"/>
</dbReference>
<evidence type="ECO:0000313" key="1">
    <source>
        <dbReference type="EMBL" id="THC81286.1"/>
    </source>
</evidence>
<organism evidence="1 2">
    <name type="scientific">Lacticaseibacillus rhamnosus</name>
    <name type="common">Lactobacillus rhamnosus</name>
    <dbReference type="NCBI Taxonomy" id="47715"/>
    <lineage>
        <taxon>Bacteria</taxon>
        <taxon>Bacillati</taxon>
        <taxon>Bacillota</taxon>
        <taxon>Bacilli</taxon>
        <taxon>Lactobacillales</taxon>
        <taxon>Lactobacillaceae</taxon>
        <taxon>Lacticaseibacillus</taxon>
    </lineage>
</organism>
<evidence type="ECO:0000313" key="2">
    <source>
        <dbReference type="Proteomes" id="UP000307517"/>
    </source>
</evidence>
<sequence length="63" mass="7339">MGSTLEVSVICGTFLPQFVNFRKIFGCLNFRKWENVMLTLRLQVSICGHEEWVVKTKAWYLVA</sequence>
<comment type="caution">
    <text evidence="1">The sequence shown here is derived from an EMBL/GenBank/DDBJ whole genome shotgun (WGS) entry which is preliminary data.</text>
</comment>
<dbReference type="Proteomes" id="UP000307517">
    <property type="component" value="Unassembled WGS sequence"/>
</dbReference>